<sequence>MGDCVKLHLELIRKLRPFTSCLGITRIGSQAKTPNILPRQASLHNEIGQTFDLSGSRLSGQEVFESYHSSLFAFSTWPQASARLFPLPKAVVPSQLQSLASILSSPEPRTLISSVPDTQCQNTSAEGCIGKMVRWEWVRPRGENGHTRLDKSTMINCVPSTRRTVYVDTPPPLCLAPGRFRLFSLVGTAPSESHIGKPTPAGPSFGQD</sequence>
<evidence type="ECO:0000313" key="2">
    <source>
        <dbReference type="Proteomes" id="UP000784294"/>
    </source>
</evidence>
<gene>
    <name evidence="1" type="ORF">PXEA_LOCUS9636</name>
</gene>
<protein>
    <submittedName>
        <fullName evidence="1">Uncharacterized protein</fullName>
    </submittedName>
</protein>
<dbReference type="Proteomes" id="UP000784294">
    <property type="component" value="Unassembled WGS sequence"/>
</dbReference>
<comment type="caution">
    <text evidence="1">The sequence shown here is derived from an EMBL/GenBank/DDBJ whole genome shotgun (WGS) entry which is preliminary data.</text>
</comment>
<keyword evidence="2" id="KW-1185">Reference proteome</keyword>
<proteinExistence type="predicted"/>
<evidence type="ECO:0000313" key="1">
    <source>
        <dbReference type="EMBL" id="VEL16196.1"/>
    </source>
</evidence>
<organism evidence="1 2">
    <name type="scientific">Protopolystoma xenopodis</name>
    <dbReference type="NCBI Taxonomy" id="117903"/>
    <lineage>
        <taxon>Eukaryota</taxon>
        <taxon>Metazoa</taxon>
        <taxon>Spiralia</taxon>
        <taxon>Lophotrochozoa</taxon>
        <taxon>Platyhelminthes</taxon>
        <taxon>Monogenea</taxon>
        <taxon>Polyopisthocotylea</taxon>
        <taxon>Polystomatidea</taxon>
        <taxon>Polystomatidae</taxon>
        <taxon>Protopolystoma</taxon>
    </lineage>
</organism>
<name>A0A448WNF5_9PLAT</name>
<reference evidence="1" key="1">
    <citation type="submission" date="2018-11" db="EMBL/GenBank/DDBJ databases">
        <authorList>
            <consortium name="Pathogen Informatics"/>
        </authorList>
    </citation>
    <scope>NUCLEOTIDE SEQUENCE</scope>
</reference>
<dbReference type="EMBL" id="CAAALY010027523">
    <property type="protein sequence ID" value="VEL16196.1"/>
    <property type="molecule type" value="Genomic_DNA"/>
</dbReference>
<dbReference type="AlphaFoldDB" id="A0A448WNF5"/>
<accession>A0A448WNF5</accession>